<evidence type="ECO:0000313" key="2">
    <source>
        <dbReference type="Proteomes" id="UP001470230"/>
    </source>
</evidence>
<dbReference type="EMBL" id="JAPFFF010000001">
    <property type="protein sequence ID" value="KAK8897917.1"/>
    <property type="molecule type" value="Genomic_DNA"/>
</dbReference>
<evidence type="ECO:0008006" key="3">
    <source>
        <dbReference type="Google" id="ProtNLM"/>
    </source>
</evidence>
<dbReference type="PANTHER" id="PTHR24159:SF5">
    <property type="entry name" value="ANK_REP_REGION DOMAIN-CONTAINING PROTEIN"/>
    <property type="match status" value="1"/>
</dbReference>
<sequence>MEIFEYLKEKKKIYDAILEFLESESDAGLHFQNLIEILESQNIRDNKKDFKLLIQIINRISEGHFQTTSFIQRVEHILLYLRDDILQNLSNNQIFNIFKGNKRLLLFLFENQMLKHNKIITFYIMKNDNYLYYLIPEMKDILDDRYEGVLNELHRYRRGSENNYEEKRRIGQNEELGAELIRKDKLEEFINFLKEYGIPLKEYDLPCSPFDTNYLMRKRKQTSLLEYAAFFGSLRTFKYLKENKLPLTSSLWIYGVHSKSIAMIRLLEEYRVPFDDKCLEEAIRCHHNDVARYILSYLVDRKVVLANIKNNFMENVFSYAFHYHNFEFIPTKFEDKFAFYYFCYYGYFQLVEIYTRIKKVDLNSKIHVTFKIKNKEETIEISK</sequence>
<evidence type="ECO:0000313" key="1">
    <source>
        <dbReference type="EMBL" id="KAK8897917.1"/>
    </source>
</evidence>
<dbReference type="InterPro" id="IPR036770">
    <property type="entry name" value="Ankyrin_rpt-contain_sf"/>
</dbReference>
<dbReference type="Proteomes" id="UP001470230">
    <property type="component" value="Unassembled WGS sequence"/>
</dbReference>
<proteinExistence type="predicted"/>
<dbReference type="PANTHER" id="PTHR24159">
    <property type="match status" value="1"/>
</dbReference>
<comment type="caution">
    <text evidence="1">The sequence shown here is derived from an EMBL/GenBank/DDBJ whole genome shotgun (WGS) entry which is preliminary data.</text>
</comment>
<keyword evidence="2" id="KW-1185">Reference proteome</keyword>
<name>A0ABR2L594_9EUKA</name>
<gene>
    <name evidence="1" type="ORF">M9Y10_000149</name>
</gene>
<accession>A0ABR2L594</accession>
<organism evidence="1 2">
    <name type="scientific">Tritrichomonas musculus</name>
    <dbReference type="NCBI Taxonomy" id="1915356"/>
    <lineage>
        <taxon>Eukaryota</taxon>
        <taxon>Metamonada</taxon>
        <taxon>Parabasalia</taxon>
        <taxon>Tritrichomonadida</taxon>
        <taxon>Tritrichomonadidae</taxon>
        <taxon>Tritrichomonas</taxon>
    </lineage>
</organism>
<protein>
    <recommendedName>
        <fullName evidence="3">DUF3447 domain-containing protein</fullName>
    </recommendedName>
</protein>
<dbReference type="SUPFAM" id="SSF48403">
    <property type="entry name" value="Ankyrin repeat"/>
    <property type="match status" value="1"/>
</dbReference>
<reference evidence="1 2" key="1">
    <citation type="submission" date="2024-04" db="EMBL/GenBank/DDBJ databases">
        <title>Tritrichomonas musculus Genome.</title>
        <authorList>
            <person name="Alves-Ferreira E."/>
            <person name="Grigg M."/>
            <person name="Lorenzi H."/>
            <person name="Galac M."/>
        </authorList>
    </citation>
    <scope>NUCLEOTIDE SEQUENCE [LARGE SCALE GENOMIC DNA]</scope>
    <source>
        <strain evidence="1 2">EAF2021</strain>
    </source>
</reference>